<keyword evidence="4" id="KW-1185">Reference proteome</keyword>
<reference evidence="3 4" key="1">
    <citation type="submission" date="2019-03" db="EMBL/GenBank/DDBJ databases">
        <title>Genomic Encyclopedia of Type Strains, Phase III (KMG-III): the genomes of soil and plant-associated and newly described type strains.</title>
        <authorList>
            <person name="Whitman W."/>
        </authorList>
    </citation>
    <scope>NUCLEOTIDE SEQUENCE [LARGE SCALE GENOMIC DNA]</scope>
    <source>
        <strain evidence="3 4">CGMCC 1.12802</strain>
    </source>
</reference>
<dbReference type="Proteomes" id="UP000295313">
    <property type="component" value="Unassembled WGS sequence"/>
</dbReference>
<evidence type="ECO:0000313" key="3">
    <source>
        <dbReference type="EMBL" id="TDX86242.1"/>
    </source>
</evidence>
<feature type="signal peptide" evidence="1">
    <location>
        <begin position="1"/>
        <end position="21"/>
    </location>
</feature>
<dbReference type="RefSeq" id="WP_133942873.1">
    <property type="nucleotide sequence ID" value="NZ_SOEO01000001.1"/>
</dbReference>
<dbReference type="AlphaFoldDB" id="A0A4R8I891"/>
<evidence type="ECO:0000256" key="1">
    <source>
        <dbReference type="SAM" id="SignalP"/>
    </source>
</evidence>
<keyword evidence="1" id="KW-0732">Signal</keyword>
<accession>A0A4R8I891</accession>
<dbReference type="OrthoDB" id="7172369at2"/>
<dbReference type="Pfam" id="PF20033">
    <property type="entry name" value="DUF6438"/>
    <property type="match status" value="1"/>
</dbReference>
<evidence type="ECO:0000313" key="4">
    <source>
        <dbReference type="Proteomes" id="UP000295313"/>
    </source>
</evidence>
<feature type="domain" description="DUF6438" evidence="2">
    <location>
        <begin position="26"/>
        <end position="151"/>
    </location>
</feature>
<protein>
    <recommendedName>
        <fullName evidence="2">DUF6438 domain-containing protein</fullName>
    </recommendedName>
</protein>
<dbReference type="EMBL" id="SOEO01000001">
    <property type="protein sequence ID" value="TDX86242.1"/>
    <property type="molecule type" value="Genomic_DNA"/>
</dbReference>
<gene>
    <name evidence="3" type="ORF">B0I22_0353</name>
</gene>
<sequence length="161" mass="18494">MKYLFSLMVFLGLMSCATSQTSNYSKIEYEVGPCFGFCPTYKITIDSNRNAILEAERFNFSEGGSKDDFSKPREGTFQAVISKEDYQKLVLLADEANVKTLKDSYIDKQIMDASKVYLRVFFADGTKKEIKLSAGEHPKKLQTLYSYIDELKKNQKWEKVK</sequence>
<name>A0A4R8I891_9FLAO</name>
<organism evidence="3 4">
    <name type="scientific">Epilithonimonas xixisoli</name>
    <dbReference type="NCBI Taxonomy" id="1476462"/>
    <lineage>
        <taxon>Bacteria</taxon>
        <taxon>Pseudomonadati</taxon>
        <taxon>Bacteroidota</taxon>
        <taxon>Flavobacteriia</taxon>
        <taxon>Flavobacteriales</taxon>
        <taxon>Weeksellaceae</taxon>
        <taxon>Chryseobacterium group</taxon>
        <taxon>Epilithonimonas</taxon>
    </lineage>
</organism>
<proteinExistence type="predicted"/>
<dbReference type="PROSITE" id="PS51257">
    <property type="entry name" value="PROKAR_LIPOPROTEIN"/>
    <property type="match status" value="1"/>
</dbReference>
<dbReference type="InterPro" id="IPR045497">
    <property type="entry name" value="DUF6438"/>
</dbReference>
<evidence type="ECO:0000259" key="2">
    <source>
        <dbReference type="Pfam" id="PF20033"/>
    </source>
</evidence>
<comment type="caution">
    <text evidence="3">The sequence shown here is derived from an EMBL/GenBank/DDBJ whole genome shotgun (WGS) entry which is preliminary data.</text>
</comment>
<feature type="chain" id="PRO_5020291972" description="DUF6438 domain-containing protein" evidence="1">
    <location>
        <begin position="22"/>
        <end position="161"/>
    </location>
</feature>